<reference evidence="2 3" key="1">
    <citation type="submission" date="2021-06" db="EMBL/GenBank/DDBJ databases">
        <authorList>
            <person name="Kallberg Y."/>
            <person name="Tangrot J."/>
            <person name="Rosling A."/>
        </authorList>
    </citation>
    <scope>NUCLEOTIDE SEQUENCE [LARGE SCALE GENOMIC DNA]</scope>
    <source>
        <strain evidence="2 3">120-4 pot B 10/14</strain>
    </source>
</reference>
<dbReference type="InterPro" id="IPR057456">
    <property type="entry name" value="Znf_C17orf113"/>
</dbReference>
<dbReference type="PANTHER" id="PTHR46880">
    <property type="entry name" value="RAS-ASSOCIATING DOMAIN-CONTAINING PROTEIN"/>
    <property type="match status" value="1"/>
</dbReference>
<dbReference type="SUPFAM" id="SSF53098">
    <property type="entry name" value="Ribonuclease H-like"/>
    <property type="match status" value="1"/>
</dbReference>
<keyword evidence="3" id="KW-1185">Reference proteome</keyword>
<feature type="domain" description="C17orf113 probable zinc finger" evidence="1">
    <location>
        <begin position="74"/>
        <end position="131"/>
    </location>
</feature>
<dbReference type="EMBL" id="CAJVQB010046457">
    <property type="protein sequence ID" value="CAG8832986.1"/>
    <property type="molecule type" value="Genomic_DNA"/>
</dbReference>
<comment type="caution">
    <text evidence="2">The sequence shown here is derived from an EMBL/GenBank/DDBJ whole genome shotgun (WGS) entry which is preliminary data.</text>
</comment>
<name>A0ABN7WI50_GIGMA</name>
<protein>
    <submittedName>
        <fullName evidence="2">45864_t:CDS:1</fullName>
    </submittedName>
</protein>
<sequence>MITIITVVLNISNRKTKPININPFTIAAQLKDSLDNIDDESSITKESENNPRHLKAPRLAKESLNWNPNWSKMYPWVYRGEGSLNKFIFCRWCKEASKNNNFTKGCKYFKKQYLDWHVNINDHKMVCAARIQSQAILHTSFAIQAGTNQIKFECEIETLNIFDNNKFADEDEHAPYGSYQNNVSAHEFIESIGRVVEQETFQELHTLDGWSIMIDEIAEIHRFFQAKNISYDDLMHICSDGASTITGIHIGVATQLKNKNPFILEHHYISHKLALAAKDAAKQVEEFKQYEKIVHNIYSYFSRSPEHMMHLRMIEENIGDPYLTVLNIIETRWLSLSNIIQNLHQILNSIIDALLEDSSKNKVAEALYHSINENFIITTKFFADILETLRRLNLLFQKNHISIREVKTQLDITIYTIQSQFIGIAKVEPTWGIHLCKYIYDNNIDIDELSTIITKFAYATIELLEKRFPNRIQVDAFHIFDPLALPIESSEFQVYGKNEIEILGNFYGQDKNISGNLFFAILNPKNLSHEWPSVRFFLTNYKNFNFLDAWRQIYSDLPTFNEIYPETAKLISILINLSLTNAVVE</sequence>
<dbReference type="InterPro" id="IPR012337">
    <property type="entry name" value="RNaseH-like_sf"/>
</dbReference>
<dbReference type="PANTHER" id="PTHR46880:SF5">
    <property type="entry name" value="DUF4371 DOMAIN-CONTAINING PROTEIN"/>
    <property type="match status" value="1"/>
</dbReference>
<proteinExistence type="predicted"/>
<feature type="non-terminal residue" evidence="2">
    <location>
        <position position="585"/>
    </location>
</feature>
<evidence type="ECO:0000259" key="1">
    <source>
        <dbReference type="Pfam" id="PF25431"/>
    </source>
</evidence>
<accession>A0ABN7WI50</accession>
<dbReference type="Proteomes" id="UP000789901">
    <property type="component" value="Unassembled WGS sequence"/>
</dbReference>
<evidence type="ECO:0000313" key="3">
    <source>
        <dbReference type="Proteomes" id="UP000789901"/>
    </source>
</evidence>
<gene>
    <name evidence="2" type="ORF">GMARGA_LOCUS31323</name>
</gene>
<dbReference type="Pfam" id="PF25431">
    <property type="entry name" value="zf-C17orf113"/>
    <property type="match status" value="1"/>
</dbReference>
<organism evidence="2 3">
    <name type="scientific">Gigaspora margarita</name>
    <dbReference type="NCBI Taxonomy" id="4874"/>
    <lineage>
        <taxon>Eukaryota</taxon>
        <taxon>Fungi</taxon>
        <taxon>Fungi incertae sedis</taxon>
        <taxon>Mucoromycota</taxon>
        <taxon>Glomeromycotina</taxon>
        <taxon>Glomeromycetes</taxon>
        <taxon>Diversisporales</taxon>
        <taxon>Gigasporaceae</taxon>
        <taxon>Gigaspora</taxon>
    </lineage>
</organism>
<evidence type="ECO:0000313" key="2">
    <source>
        <dbReference type="EMBL" id="CAG8832986.1"/>
    </source>
</evidence>